<dbReference type="PANTHER" id="PTHR30537">
    <property type="entry name" value="HTH-TYPE TRANSCRIPTIONAL REGULATOR"/>
    <property type="match status" value="1"/>
</dbReference>
<comment type="caution">
    <text evidence="6">The sequence shown here is derived from an EMBL/GenBank/DDBJ whole genome shotgun (WGS) entry which is preliminary data.</text>
</comment>
<dbReference type="Gene3D" id="3.40.190.290">
    <property type="match status" value="1"/>
</dbReference>
<evidence type="ECO:0000256" key="4">
    <source>
        <dbReference type="ARBA" id="ARBA00023163"/>
    </source>
</evidence>
<feature type="domain" description="HTH lysR-type" evidence="5">
    <location>
        <begin position="4"/>
        <end position="61"/>
    </location>
</feature>
<organism evidence="6 7">
    <name type="scientific">Bosea caraganae</name>
    <dbReference type="NCBI Taxonomy" id="2763117"/>
    <lineage>
        <taxon>Bacteria</taxon>
        <taxon>Pseudomonadati</taxon>
        <taxon>Pseudomonadota</taxon>
        <taxon>Alphaproteobacteria</taxon>
        <taxon>Hyphomicrobiales</taxon>
        <taxon>Boseaceae</taxon>
        <taxon>Bosea</taxon>
    </lineage>
</organism>
<proteinExistence type="inferred from homology"/>
<dbReference type="GO" id="GO:0003700">
    <property type="term" value="F:DNA-binding transcription factor activity"/>
    <property type="evidence" value="ECO:0007669"/>
    <property type="project" value="InterPro"/>
</dbReference>
<name>A0A370KZZ5_9HYPH</name>
<dbReference type="EMBL" id="QQTP01000017">
    <property type="protein sequence ID" value="RDJ20578.1"/>
    <property type="molecule type" value="Genomic_DNA"/>
</dbReference>
<evidence type="ECO:0000313" key="6">
    <source>
        <dbReference type="EMBL" id="RDJ20578.1"/>
    </source>
</evidence>
<dbReference type="InterPro" id="IPR005119">
    <property type="entry name" value="LysR_subst-bd"/>
</dbReference>
<accession>A0A370KZZ5</accession>
<keyword evidence="3" id="KW-0238">DNA-binding</keyword>
<dbReference type="SUPFAM" id="SSF46785">
    <property type="entry name" value="Winged helix' DNA-binding domain"/>
    <property type="match status" value="1"/>
</dbReference>
<keyword evidence="4" id="KW-0804">Transcription</keyword>
<sequence length="297" mass="32962">MRRNDLDGLIALLKVAERRSFSAAAADLGVTPSAISQSVRALEERAGVALLARTTRDVAPTEAGRRFLERARPAVDDIFDAFREAGSLGDRPSGLLRLNVPRVAMPSLIEPILADFCRAYPDVQVELFIDDRLANIVEGGFDAGIRIGELIEADMVAVPLTGPFKLAIIGSPDYFARHGRPQRPEDLRDHRCINFRQSSRALYHWEFEEDGREYALAVDGQIIVNEGSVMISAAVMGLGLAYVLAPVVEPLCEQGLLESVLQPFMPETPGFFLYFPSRHQVMPKLRAFIDFARERLR</sequence>
<dbReference type="CDD" id="cd08474">
    <property type="entry name" value="PBP2_CrgA_like_5"/>
    <property type="match status" value="1"/>
</dbReference>
<comment type="similarity">
    <text evidence="1">Belongs to the LysR transcriptional regulatory family.</text>
</comment>
<dbReference type="InterPro" id="IPR058163">
    <property type="entry name" value="LysR-type_TF_proteobact-type"/>
</dbReference>
<gene>
    <name evidence="6" type="ORF">DWE98_23960</name>
</gene>
<keyword evidence="2" id="KW-0805">Transcription regulation</keyword>
<protein>
    <submittedName>
        <fullName evidence="6">LysR family transcriptional regulator</fullName>
    </submittedName>
</protein>
<dbReference type="GO" id="GO:0043565">
    <property type="term" value="F:sequence-specific DNA binding"/>
    <property type="evidence" value="ECO:0007669"/>
    <property type="project" value="TreeGrafter"/>
</dbReference>
<dbReference type="InterPro" id="IPR036390">
    <property type="entry name" value="WH_DNA-bd_sf"/>
</dbReference>
<evidence type="ECO:0000256" key="3">
    <source>
        <dbReference type="ARBA" id="ARBA00023125"/>
    </source>
</evidence>
<dbReference type="Proteomes" id="UP000255207">
    <property type="component" value="Unassembled WGS sequence"/>
</dbReference>
<evidence type="ECO:0000256" key="2">
    <source>
        <dbReference type="ARBA" id="ARBA00023015"/>
    </source>
</evidence>
<dbReference type="PROSITE" id="PS50931">
    <property type="entry name" value="HTH_LYSR"/>
    <property type="match status" value="1"/>
</dbReference>
<dbReference type="Pfam" id="PF03466">
    <property type="entry name" value="LysR_substrate"/>
    <property type="match status" value="1"/>
</dbReference>
<evidence type="ECO:0000256" key="1">
    <source>
        <dbReference type="ARBA" id="ARBA00009437"/>
    </source>
</evidence>
<dbReference type="PANTHER" id="PTHR30537:SF1">
    <property type="entry name" value="HTH-TYPE TRANSCRIPTIONAL REGULATOR PGRR"/>
    <property type="match status" value="1"/>
</dbReference>
<dbReference type="Gene3D" id="1.10.10.10">
    <property type="entry name" value="Winged helix-like DNA-binding domain superfamily/Winged helix DNA-binding domain"/>
    <property type="match status" value="1"/>
</dbReference>
<dbReference type="OrthoDB" id="9813056at2"/>
<evidence type="ECO:0000259" key="5">
    <source>
        <dbReference type="PROSITE" id="PS50931"/>
    </source>
</evidence>
<evidence type="ECO:0000313" key="7">
    <source>
        <dbReference type="Proteomes" id="UP000255207"/>
    </source>
</evidence>
<keyword evidence="7" id="KW-1185">Reference proteome</keyword>
<reference evidence="7" key="1">
    <citation type="submission" date="2018-07" db="EMBL/GenBank/DDBJ databases">
        <authorList>
            <person name="Safronova V.I."/>
            <person name="Chirak E.R."/>
            <person name="Sazanova A.L."/>
        </authorList>
    </citation>
    <scope>NUCLEOTIDE SEQUENCE [LARGE SCALE GENOMIC DNA]</scope>
    <source>
        <strain evidence="7">RCAM04685</strain>
    </source>
</reference>
<dbReference type="RefSeq" id="WP_114831834.1">
    <property type="nucleotide sequence ID" value="NZ_QQTO01000018.1"/>
</dbReference>
<dbReference type="SUPFAM" id="SSF53850">
    <property type="entry name" value="Periplasmic binding protein-like II"/>
    <property type="match status" value="1"/>
</dbReference>
<dbReference type="GO" id="GO:0006351">
    <property type="term" value="P:DNA-templated transcription"/>
    <property type="evidence" value="ECO:0007669"/>
    <property type="project" value="TreeGrafter"/>
</dbReference>
<dbReference type="FunFam" id="1.10.10.10:FF:000001">
    <property type="entry name" value="LysR family transcriptional regulator"/>
    <property type="match status" value="1"/>
</dbReference>
<dbReference type="Pfam" id="PF00126">
    <property type="entry name" value="HTH_1"/>
    <property type="match status" value="1"/>
</dbReference>
<dbReference type="AlphaFoldDB" id="A0A370KZZ5"/>
<dbReference type="InterPro" id="IPR000847">
    <property type="entry name" value="LysR_HTH_N"/>
</dbReference>
<dbReference type="InterPro" id="IPR036388">
    <property type="entry name" value="WH-like_DNA-bd_sf"/>
</dbReference>